<reference evidence="1 2" key="1">
    <citation type="submission" date="2018-09" db="EMBL/GenBank/DDBJ databases">
        <authorList>
            <person name="Wang X."/>
            <person name="Du Z."/>
        </authorList>
    </citation>
    <scope>NUCLEOTIDE SEQUENCE [LARGE SCALE GENOMIC DNA]</scope>
    <source>
        <strain evidence="1 2">N3</strain>
    </source>
</reference>
<dbReference type="EMBL" id="QXML01000012">
    <property type="protein sequence ID" value="RIW12734.1"/>
    <property type="molecule type" value="Genomic_DNA"/>
</dbReference>
<organism evidence="1 2">
    <name type="scientific">Algoriphagus lacus</name>
    <dbReference type="NCBI Taxonomy" id="2056311"/>
    <lineage>
        <taxon>Bacteria</taxon>
        <taxon>Pseudomonadati</taxon>
        <taxon>Bacteroidota</taxon>
        <taxon>Cytophagia</taxon>
        <taxon>Cytophagales</taxon>
        <taxon>Cyclobacteriaceae</taxon>
        <taxon>Algoriphagus</taxon>
    </lineage>
</organism>
<comment type="caution">
    <text evidence="1">The sequence shown here is derived from an EMBL/GenBank/DDBJ whole genome shotgun (WGS) entry which is preliminary data.</text>
</comment>
<proteinExistence type="predicted"/>
<keyword evidence="2" id="KW-1185">Reference proteome</keyword>
<protein>
    <submittedName>
        <fullName evidence="1">Uncharacterized protein</fullName>
    </submittedName>
</protein>
<dbReference type="Proteomes" id="UP000283522">
    <property type="component" value="Unassembled WGS sequence"/>
</dbReference>
<sequence>MISRPFLFFDQLLFRIIIWRFSLYANSDFFGLITRFDFSIPNSSFNLSSFPYETISAFFSINRTAFIGFDNWL</sequence>
<evidence type="ECO:0000313" key="1">
    <source>
        <dbReference type="EMBL" id="RIW12734.1"/>
    </source>
</evidence>
<name>A0A418PM89_9BACT</name>
<accession>A0A418PM89</accession>
<dbReference type="AlphaFoldDB" id="A0A418PM89"/>
<gene>
    <name evidence="1" type="ORF">D0X99_18230</name>
</gene>
<evidence type="ECO:0000313" key="2">
    <source>
        <dbReference type="Proteomes" id="UP000283522"/>
    </source>
</evidence>